<evidence type="ECO:0000313" key="1">
    <source>
        <dbReference type="EMBL" id="WNF26078.1"/>
    </source>
</evidence>
<proteinExistence type="predicted"/>
<dbReference type="EMBL" id="CP134500">
    <property type="protein sequence ID" value="WNF26078.1"/>
    <property type="molecule type" value="Genomic_DNA"/>
</dbReference>
<keyword evidence="2" id="KW-1185">Reference proteome</keyword>
<accession>A0ABY9VR53</accession>
<dbReference type="Proteomes" id="UP001303236">
    <property type="component" value="Chromosome"/>
</dbReference>
<protein>
    <recommendedName>
        <fullName evidence="3">HEAT repeat domain-containing protein</fullName>
    </recommendedName>
</protein>
<gene>
    <name evidence="1" type="ORF">RI138_04240</name>
</gene>
<organism evidence="1 2">
    <name type="scientific">Streptomyces durocortorensis</name>
    <dbReference type="NCBI Taxonomy" id="2811104"/>
    <lineage>
        <taxon>Bacteria</taxon>
        <taxon>Bacillati</taxon>
        <taxon>Actinomycetota</taxon>
        <taxon>Actinomycetes</taxon>
        <taxon>Kitasatosporales</taxon>
        <taxon>Streptomycetaceae</taxon>
        <taxon>Streptomyces</taxon>
    </lineage>
</organism>
<sequence length="400" mass="41964">MNGSEEKAREAVVRVSGGAAPDEALECASAEAWVAFDTAVRAALAHRARTPPPPPLPPALALCHPDGRIREAALEGFGGGPELRPLLVVRCADWVEPVRERARTLLGGLPGGELLPLAELILLLSRRAQGGYARALLERALREGPAADVVALMSHRDRTTYRLAYRIAVERGLLTAVELAATAATCGDVTLQDLCAEAAVATLAGSADASGAESGAAALDRLLTARAARVRAAGVTALRRAGRPGEARPFLADRSSVVRACARYVLRQGGIDPLPLYRALCAEPAAHPGAAAGLGECGNRAADAGTLWDLVEHPLPAVRLHAITGLRALDEVVRERLTPSLDDPSPAVVRAATRALLPEAAGIPEALLRERTAPERPRAVRVAAQRLLRAAGRHHKIGRS</sequence>
<reference evidence="1 2" key="1">
    <citation type="submission" date="2023-09" db="EMBL/GenBank/DDBJ databases">
        <title>Genome completion map analysis of the actinomycetes C11-1.</title>
        <authorList>
            <person name="Qin P."/>
            <person name="Guan P."/>
        </authorList>
    </citation>
    <scope>NUCLEOTIDE SEQUENCE [LARGE SCALE GENOMIC DNA]</scope>
    <source>
        <strain evidence="1 2">C11-1</strain>
    </source>
</reference>
<dbReference type="InterPro" id="IPR016024">
    <property type="entry name" value="ARM-type_fold"/>
</dbReference>
<evidence type="ECO:0000313" key="2">
    <source>
        <dbReference type="Proteomes" id="UP001303236"/>
    </source>
</evidence>
<evidence type="ECO:0008006" key="3">
    <source>
        <dbReference type="Google" id="ProtNLM"/>
    </source>
</evidence>
<name>A0ABY9VR53_9ACTN</name>
<dbReference type="SUPFAM" id="SSF48371">
    <property type="entry name" value="ARM repeat"/>
    <property type="match status" value="1"/>
</dbReference>